<dbReference type="EMBL" id="CP162599">
    <property type="protein sequence ID" value="XDK32238.1"/>
    <property type="molecule type" value="Genomic_DNA"/>
</dbReference>
<dbReference type="PANTHER" id="PTHR43586:SF21">
    <property type="entry name" value="PYRIDOXAL PHOSPHATE (PLP)-DEPENDENT ASPARTATE AMINOTRANSFERASE SUPERFAMILY"/>
    <property type="match status" value="1"/>
</dbReference>
<dbReference type="InterPro" id="IPR011340">
    <property type="entry name" value="Cys_dSase-rel"/>
</dbReference>
<dbReference type="Pfam" id="PF00266">
    <property type="entry name" value="Aminotran_5"/>
    <property type="match status" value="1"/>
</dbReference>
<dbReference type="InterPro" id="IPR015421">
    <property type="entry name" value="PyrdxlP-dep_Trfase_major"/>
</dbReference>
<gene>
    <name evidence="2" type="ORF">AB4Y30_14635</name>
</gene>
<dbReference type="GO" id="GO:0003824">
    <property type="term" value="F:catalytic activity"/>
    <property type="evidence" value="ECO:0007669"/>
    <property type="project" value="UniProtKB-ARBA"/>
</dbReference>
<dbReference type="NCBIfam" id="TIGR01976">
    <property type="entry name" value="am_tr_V_VC1184"/>
    <property type="match status" value="1"/>
</dbReference>
<dbReference type="InterPro" id="IPR000192">
    <property type="entry name" value="Aminotrans_V_dom"/>
</dbReference>
<reference evidence="2" key="1">
    <citation type="submission" date="2024-07" db="EMBL/GenBank/DDBJ databases">
        <title>Halotolerant mesophilic bacterium Ornithinibacillus sp. 4-3, sp. nov., isolated from soil.</title>
        <authorList>
            <person name="Sidarenka A.V."/>
            <person name="Guliayeva D.E."/>
            <person name="Leanovich S.I."/>
            <person name="Hileuskaya K.S."/>
            <person name="Akhremchuk A.E."/>
            <person name="Sikolenko M.A."/>
            <person name="Valentovich L.N."/>
        </authorList>
    </citation>
    <scope>NUCLEOTIDE SEQUENCE</scope>
    <source>
        <strain evidence="2">4-3</strain>
    </source>
</reference>
<evidence type="ECO:0000259" key="1">
    <source>
        <dbReference type="Pfam" id="PF00266"/>
    </source>
</evidence>
<feature type="domain" description="Aminotransferase class V" evidence="1">
    <location>
        <begin position="27"/>
        <end position="400"/>
    </location>
</feature>
<evidence type="ECO:0000313" key="2">
    <source>
        <dbReference type="EMBL" id="XDK32238.1"/>
    </source>
</evidence>
<dbReference type="AlphaFoldDB" id="A0AB39HM15"/>
<proteinExistence type="predicted"/>
<dbReference type="SUPFAM" id="SSF53383">
    <property type="entry name" value="PLP-dependent transferases"/>
    <property type="match status" value="1"/>
</dbReference>
<dbReference type="InterPro" id="IPR015424">
    <property type="entry name" value="PyrdxlP-dep_Trfase"/>
</dbReference>
<sequence>MSSTYPIEEIRKQFPSLKRTYRDKTAVYFDGPGGAQTLQSAIDAITNYLTRGGANLHGNFPSSYETEELIATTKQDIKSLFNADKAEVAFGPNATTLMFAVSRAIARSWEEGDEIILTELEHHSNIDSWRTAADDRGVVVKYIPFNPSTLTLDLEVLPKLLTSKTKLVAVGSASNCIGTITDVKTIAEQAKKVGALVAVDAVHAIPHMYVDMEDQNIDMLFSSAYKFFAAHVGMAIIRKEIFEDLDVYKVVPAPDDVPDRLEMGTQNHEGIPTVSSAIQFIASLGHGETLQEQIKSGYHAIEVYENNLADLMRSELSKIDEVTLYQADASVPKTPTIAFRVEGISPKDFCIRMCEEHSVFIAEGDFYAKTLAEKLGIRDKGSFIRAGLAPYNTKEEVNRFIEGTKAIIQTIEK</sequence>
<accession>A0AB39HM15</accession>
<dbReference type="Gene3D" id="3.90.1150.10">
    <property type="entry name" value="Aspartate Aminotransferase, domain 1"/>
    <property type="match status" value="1"/>
</dbReference>
<protein>
    <submittedName>
        <fullName evidence="2">Cysteine desulfurase-like protein</fullName>
    </submittedName>
</protein>
<dbReference type="PANTHER" id="PTHR43586">
    <property type="entry name" value="CYSTEINE DESULFURASE"/>
    <property type="match status" value="1"/>
</dbReference>
<dbReference type="Gene3D" id="3.40.640.10">
    <property type="entry name" value="Type I PLP-dependent aspartate aminotransferase-like (Major domain)"/>
    <property type="match status" value="1"/>
</dbReference>
<organism evidence="2">
    <name type="scientific">Ornithinibacillus sp. 4-3</name>
    <dbReference type="NCBI Taxonomy" id="3231488"/>
    <lineage>
        <taxon>Bacteria</taxon>
        <taxon>Bacillati</taxon>
        <taxon>Bacillota</taxon>
        <taxon>Bacilli</taxon>
        <taxon>Bacillales</taxon>
        <taxon>Bacillaceae</taxon>
        <taxon>Ornithinibacillus</taxon>
    </lineage>
</organism>
<dbReference type="InterPro" id="IPR015422">
    <property type="entry name" value="PyrdxlP-dep_Trfase_small"/>
</dbReference>
<dbReference type="RefSeq" id="WP_368652959.1">
    <property type="nucleotide sequence ID" value="NZ_CP162599.1"/>
</dbReference>
<name>A0AB39HM15_9BACI</name>